<evidence type="ECO:0000313" key="5">
    <source>
        <dbReference type="Proteomes" id="UP000279994"/>
    </source>
</evidence>
<dbReference type="InterPro" id="IPR010273">
    <property type="entry name" value="DUF881"/>
</dbReference>
<comment type="caution">
    <text evidence="4">The sequence shown here is derived from an EMBL/GenBank/DDBJ whole genome shotgun (WGS) entry which is preliminary data.</text>
</comment>
<reference evidence="4 5" key="1">
    <citation type="submission" date="2018-11" db="EMBL/GenBank/DDBJ databases">
        <authorList>
            <person name="Li F."/>
        </authorList>
    </citation>
    <scope>NUCLEOTIDE SEQUENCE [LARGE SCALE GENOMIC DNA]</scope>
    <source>
        <strain evidence="4 5">Gsoil 818</strain>
    </source>
</reference>
<evidence type="ECO:0000256" key="3">
    <source>
        <dbReference type="SAM" id="Phobius"/>
    </source>
</evidence>
<gene>
    <name evidence="4" type="ORF">EFL26_23585</name>
</gene>
<dbReference type="Gene3D" id="3.30.70.1880">
    <property type="entry name" value="Protein of unknown function DUF881"/>
    <property type="match status" value="1"/>
</dbReference>
<dbReference type="Proteomes" id="UP000279994">
    <property type="component" value="Unassembled WGS sequence"/>
</dbReference>
<keyword evidence="5" id="KW-1185">Reference proteome</keyword>
<dbReference type="AlphaFoldDB" id="A0A3N0GG47"/>
<proteinExistence type="inferred from homology"/>
<dbReference type="Pfam" id="PF05949">
    <property type="entry name" value="DUF881"/>
    <property type="match status" value="1"/>
</dbReference>
<dbReference type="PANTHER" id="PTHR37313:SF1">
    <property type="entry name" value="UPF0749 PROTEIN RV1823"/>
    <property type="match status" value="1"/>
</dbReference>
<protein>
    <submittedName>
        <fullName evidence="4">DUF881 domain-containing protein</fullName>
    </submittedName>
</protein>
<name>A0A3N0GG47_9ACTN</name>
<sequence>MTDGRPTSAEADVYDPPVPSLGEGRPRLPDQVTMGLLAYLTSHALDEDYAQAAARRASAAGAGGATRVRSRKPIGLAGALALAVFAVLAVTAAAQTSQDSASQERERQALIDQVKARKEALAADRTTVAQLQAGNTRLRSALLRSGETSSGLLREVRLLALGSGTSAVHGPGVEITVDNPPNAPSSQNDSSKVLDKDLQKLVNGLWAAGAEAITINGQRLTALSAIRHAGSAITVNYTRLSPPYVILAIGDPKRLPSRFAETTSGATWLDLQRQFGFRFRMLAQNSLQLPAASVPDLRLARSAGTSAGKGLS</sequence>
<keyword evidence="3" id="KW-0472">Membrane</keyword>
<dbReference type="EMBL" id="RJSF01000049">
    <property type="protein sequence ID" value="RNM11128.1"/>
    <property type="molecule type" value="Genomic_DNA"/>
</dbReference>
<dbReference type="PANTHER" id="PTHR37313">
    <property type="entry name" value="UPF0749 PROTEIN RV1825"/>
    <property type="match status" value="1"/>
</dbReference>
<evidence type="ECO:0000256" key="2">
    <source>
        <dbReference type="SAM" id="MobiDB-lite"/>
    </source>
</evidence>
<comment type="similarity">
    <text evidence="1">Belongs to the UPF0749 family.</text>
</comment>
<evidence type="ECO:0000313" key="4">
    <source>
        <dbReference type="EMBL" id="RNM11128.1"/>
    </source>
</evidence>
<keyword evidence="3" id="KW-1133">Transmembrane helix</keyword>
<evidence type="ECO:0000256" key="1">
    <source>
        <dbReference type="ARBA" id="ARBA00009108"/>
    </source>
</evidence>
<accession>A0A3N0GG47</accession>
<keyword evidence="3" id="KW-0812">Transmembrane</keyword>
<dbReference type="GO" id="GO:0005886">
    <property type="term" value="C:plasma membrane"/>
    <property type="evidence" value="ECO:0007669"/>
    <property type="project" value="TreeGrafter"/>
</dbReference>
<organism evidence="4 5">
    <name type="scientific">Nocardioides pocheonensis</name>
    <dbReference type="NCBI Taxonomy" id="661485"/>
    <lineage>
        <taxon>Bacteria</taxon>
        <taxon>Bacillati</taxon>
        <taxon>Actinomycetota</taxon>
        <taxon>Actinomycetes</taxon>
        <taxon>Propionibacteriales</taxon>
        <taxon>Nocardioidaceae</taxon>
        <taxon>Nocardioides</taxon>
    </lineage>
</organism>
<feature type="region of interest" description="Disordered" evidence="2">
    <location>
        <begin position="1"/>
        <end position="26"/>
    </location>
</feature>
<feature type="transmembrane region" description="Helical" evidence="3">
    <location>
        <begin position="74"/>
        <end position="94"/>
    </location>
</feature>